<keyword evidence="3" id="KW-1133">Transmembrane helix</keyword>
<dbReference type="OrthoDB" id="3687641at2759"/>
<evidence type="ECO:0000256" key="1">
    <source>
        <dbReference type="ARBA" id="ARBA00004685"/>
    </source>
</evidence>
<evidence type="ECO:0000256" key="2">
    <source>
        <dbReference type="ARBA" id="ARBA00035112"/>
    </source>
</evidence>
<proteinExistence type="inferred from homology"/>
<evidence type="ECO:0008006" key="6">
    <source>
        <dbReference type="Google" id="ProtNLM"/>
    </source>
</evidence>
<dbReference type="AlphaFoldDB" id="A0A2G5HUH9"/>
<keyword evidence="3" id="KW-0812">Transmembrane</keyword>
<keyword evidence="3" id="KW-0472">Membrane</keyword>
<evidence type="ECO:0000313" key="4">
    <source>
        <dbReference type="EMBL" id="PIA96207.1"/>
    </source>
</evidence>
<reference evidence="4 5" key="1">
    <citation type="submission" date="2015-10" db="EMBL/GenBank/DDBJ databases">
        <title>The cercosporin biosynthetic gene cluster was horizontally transferred to several fungal lineages and shown to be expanded in Cercospora beticola based on microsynteny with recipient genomes.</title>
        <authorList>
            <person name="De Jonge R."/>
            <person name="Ebert M.K."/>
            <person name="Suttle J.C."/>
            <person name="Jurick Ii W.M."/>
            <person name="Secor G.A."/>
            <person name="Thomma B.P."/>
            <person name="Van De Peer Y."/>
            <person name="Bolton M.D."/>
        </authorList>
    </citation>
    <scope>NUCLEOTIDE SEQUENCE [LARGE SCALE GENOMIC DNA]</scope>
    <source>
        <strain evidence="4 5">09-40</strain>
    </source>
</reference>
<dbReference type="PANTHER" id="PTHR33365:SF4">
    <property type="entry name" value="CYCLOCHLOROTINE BIOSYNTHESIS PROTEIN O"/>
    <property type="match status" value="1"/>
</dbReference>
<dbReference type="PANTHER" id="PTHR33365">
    <property type="entry name" value="YALI0B05434P"/>
    <property type="match status" value="1"/>
</dbReference>
<comment type="similarity">
    <text evidence="2">Belongs to the ustYa family.</text>
</comment>
<feature type="transmembrane region" description="Helical" evidence="3">
    <location>
        <begin position="39"/>
        <end position="60"/>
    </location>
</feature>
<dbReference type="Proteomes" id="UP000230605">
    <property type="component" value="Chromosome 8"/>
</dbReference>
<comment type="pathway">
    <text evidence="1">Mycotoxin biosynthesis.</text>
</comment>
<dbReference type="GO" id="GO:0043386">
    <property type="term" value="P:mycotoxin biosynthetic process"/>
    <property type="evidence" value="ECO:0007669"/>
    <property type="project" value="InterPro"/>
</dbReference>
<comment type="caution">
    <text evidence="4">The sequence shown here is derived from an EMBL/GenBank/DDBJ whole genome shotgun (WGS) entry which is preliminary data.</text>
</comment>
<protein>
    <recommendedName>
        <fullName evidence="6">Cyclochlorotine biosynthesis protein O</fullName>
    </recommendedName>
</protein>
<dbReference type="Pfam" id="PF11807">
    <property type="entry name" value="UstYa"/>
    <property type="match status" value="1"/>
</dbReference>
<dbReference type="EMBL" id="LKMD01000103">
    <property type="protein sequence ID" value="PIA96207.1"/>
    <property type="molecule type" value="Genomic_DNA"/>
</dbReference>
<sequence>MLDNMSGNKAHYLPLDGCADSDESLVLTAQKSKGRNWKWFLVVLLSNGLTFFSSITWSSFYNSCPYPPSTMVESVHRTFHTEVFNSFEYNFTRYTARTEDVGDEVEKSWADLGIYEAPIVIPAAQVSDYGIEKTGHVWLDPKDNPAAPYAGMSVKVQVLHYLHCVNYLRQGLWYNVDYYRARGHPMWDESQHILTGPQSVPLVELHTAHCIDLLRQVIMCNVDLGVLPFLLSEQDDSVVLDFARSKQCKNFDSFLSWYKKHTFEGARLEEDTAISGHVHPLISWSGRSS</sequence>
<dbReference type="InterPro" id="IPR021765">
    <property type="entry name" value="UstYa-like"/>
</dbReference>
<evidence type="ECO:0000313" key="5">
    <source>
        <dbReference type="Proteomes" id="UP000230605"/>
    </source>
</evidence>
<name>A0A2G5HUH9_CERBT</name>
<accession>A0A2G5HUH9</accession>
<evidence type="ECO:0000256" key="3">
    <source>
        <dbReference type="SAM" id="Phobius"/>
    </source>
</evidence>
<organism evidence="4 5">
    <name type="scientific">Cercospora beticola</name>
    <name type="common">Sugarbeet leaf spot fungus</name>
    <dbReference type="NCBI Taxonomy" id="122368"/>
    <lineage>
        <taxon>Eukaryota</taxon>
        <taxon>Fungi</taxon>
        <taxon>Dikarya</taxon>
        <taxon>Ascomycota</taxon>
        <taxon>Pezizomycotina</taxon>
        <taxon>Dothideomycetes</taxon>
        <taxon>Dothideomycetidae</taxon>
        <taxon>Mycosphaerellales</taxon>
        <taxon>Mycosphaerellaceae</taxon>
        <taxon>Cercospora</taxon>
    </lineage>
</organism>
<gene>
    <name evidence="4" type="ORF">CB0940_10368</name>
</gene>